<dbReference type="InterPro" id="IPR036871">
    <property type="entry name" value="PX_dom_sf"/>
</dbReference>
<dbReference type="HOGENOM" id="CLU_772210_0_0_1"/>
<dbReference type="Pfam" id="PF26034">
    <property type="entry name" value="PHAT_SMAUG"/>
    <property type="match status" value="1"/>
</dbReference>
<dbReference type="InParanoid" id="K1Q5V4"/>
<dbReference type="GO" id="GO:0035091">
    <property type="term" value="F:phosphatidylinositol binding"/>
    <property type="evidence" value="ECO:0007669"/>
    <property type="project" value="InterPro"/>
</dbReference>
<sequence>MALNLALLHTDNTHCASIVFDILENNMKQAFSITTATEKESVDIILLVLTMAMRHPAFTFYQRTELYKYYMCVKKQLESVLCKVTWQNNMKTEVLKTYQDFKEFHSKLVKQFPEEADLPRQDRKLPFFSGNPGTNVTKEDEQTIAQYTKHLLQMPKPILDSELVVNFFRGENNANKSLNAKSSTPVNATTVSKEADTVIGYPPVQVVNSPNPADEPQPMQSLAPFPASCIVTQRLPPFVSPSHSPQSVNLMSPSSRSNTPEEQEGTNQIKEANVNQNCIEKAPPIKHSSMDENGSLALTQEQAANVRDKHSNDTTDLESTNDTATIPNNAPPPSASITTPPTSQPDLDARQLSLGLRLL</sequence>
<accession>K1Q5V4</accession>
<dbReference type="InterPro" id="IPR042344">
    <property type="entry name" value="ZCCHC14"/>
</dbReference>
<dbReference type="EMBL" id="JH817897">
    <property type="protein sequence ID" value="EKC26629.1"/>
    <property type="molecule type" value="Genomic_DNA"/>
</dbReference>
<dbReference type="InterPro" id="IPR001683">
    <property type="entry name" value="PX_dom"/>
</dbReference>
<dbReference type="Gene3D" id="3.30.1520.10">
    <property type="entry name" value="Phox-like domain"/>
    <property type="match status" value="1"/>
</dbReference>
<dbReference type="AlphaFoldDB" id="K1Q5V4"/>
<dbReference type="PROSITE" id="PS50195">
    <property type="entry name" value="PX"/>
    <property type="match status" value="1"/>
</dbReference>
<evidence type="ECO:0000256" key="1">
    <source>
        <dbReference type="SAM" id="MobiDB-lite"/>
    </source>
</evidence>
<dbReference type="SUPFAM" id="SSF64268">
    <property type="entry name" value="PX domain"/>
    <property type="match status" value="1"/>
</dbReference>
<organism evidence="2">
    <name type="scientific">Magallana gigas</name>
    <name type="common">Pacific oyster</name>
    <name type="synonym">Crassostrea gigas</name>
    <dbReference type="NCBI Taxonomy" id="29159"/>
    <lineage>
        <taxon>Eukaryota</taxon>
        <taxon>Metazoa</taxon>
        <taxon>Spiralia</taxon>
        <taxon>Lophotrochozoa</taxon>
        <taxon>Mollusca</taxon>
        <taxon>Bivalvia</taxon>
        <taxon>Autobranchia</taxon>
        <taxon>Pteriomorphia</taxon>
        <taxon>Ostreida</taxon>
        <taxon>Ostreoidea</taxon>
        <taxon>Ostreidae</taxon>
        <taxon>Magallana</taxon>
    </lineage>
</organism>
<dbReference type="PANTHER" id="PTHR16195">
    <property type="entry name" value="ZINC FINGER CCHC DOMAIN CONTAINING PROTEIN"/>
    <property type="match status" value="1"/>
</dbReference>
<dbReference type="Pfam" id="PF00787">
    <property type="entry name" value="PX"/>
    <property type="match status" value="1"/>
</dbReference>
<feature type="region of interest" description="Disordered" evidence="1">
    <location>
        <begin position="236"/>
        <end position="275"/>
    </location>
</feature>
<proteinExistence type="predicted"/>
<protein>
    <submittedName>
        <fullName evidence="2">Uncharacterized protein</fullName>
    </submittedName>
</protein>
<reference evidence="2" key="1">
    <citation type="journal article" date="2012" name="Nature">
        <title>The oyster genome reveals stress adaptation and complexity of shell formation.</title>
        <authorList>
            <person name="Zhang G."/>
            <person name="Fang X."/>
            <person name="Guo X."/>
            <person name="Li L."/>
            <person name="Luo R."/>
            <person name="Xu F."/>
            <person name="Yang P."/>
            <person name="Zhang L."/>
            <person name="Wang X."/>
            <person name="Qi H."/>
            <person name="Xiong Z."/>
            <person name="Que H."/>
            <person name="Xie Y."/>
            <person name="Holland P.W."/>
            <person name="Paps J."/>
            <person name="Zhu Y."/>
            <person name="Wu F."/>
            <person name="Chen Y."/>
            <person name="Wang J."/>
            <person name="Peng C."/>
            <person name="Meng J."/>
            <person name="Yang L."/>
            <person name="Liu J."/>
            <person name="Wen B."/>
            <person name="Zhang N."/>
            <person name="Huang Z."/>
            <person name="Zhu Q."/>
            <person name="Feng Y."/>
            <person name="Mount A."/>
            <person name="Hedgecock D."/>
            <person name="Xu Z."/>
            <person name="Liu Y."/>
            <person name="Domazet-Loso T."/>
            <person name="Du Y."/>
            <person name="Sun X."/>
            <person name="Zhang S."/>
            <person name="Liu B."/>
            <person name="Cheng P."/>
            <person name="Jiang X."/>
            <person name="Li J."/>
            <person name="Fan D."/>
            <person name="Wang W."/>
            <person name="Fu W."/>
            <person name="Wang T."/>
            <person name="Wang B."/>
            <person name="Zhang J."/>
            <person name="Peng Z."/>
            <person name="Li Y."/>
            <person name="Li N."/>
            <person name="Wang J."/>
            <person name="Chen M."/>
            <person name="He Y."/>
            <person name="Tan F."/>
            <person name="Song X."/>
            <person name="Zheng Q."/>
            <person name="Huang R."/>
            <person name="Yang H."/>
            <person name="Du X."/>
            <person name="Chen L."/>
            <person name="Yang M."/>
            <person name="Gaffney P.M."/>
            <person name="Wang S."/>
            <person name="Luo L."/>
            <person name="She Z."/>
            <person name="Ming Y."/>
            <person name="Huang W."/>
            <person name="Zhang S."/>
            <person name="Huang B."/>
            <person name="Zhang Y."/>
            <person name="Qu T."/>
            <person name="Ni P."/>
            <person name="Miao G."/>
            <person name="Wang J."/>
            <person name="Wang Q."/>
            <person name="Steinberg C.E."/>
            <person name="Wang H."/>
            <person name="Li N."/>
            <person name="Qian L."/>
            <person name="Zhang G."/>
            <person name="Li Y."/>
            <person name="Yang H."/>
            <person name="Liu X."/>
            <person name="Wang J."/>
            <person name="Yin Y."/>
            <person name="Wang J."/>
        </authorList>
    </citation>
    <scope>NUCLEOTIDE SEQUENCE [LARGE SCALE GENOMIC DNA]</scope>
    <source>
        <strain evidence="2">05x7-T-G4-1.051#20</strain>
    </source>
</reference>
<evidence type="ECO:0000313" key="2">
    <source>
        <dbReference type="EMBL" id="EKC26629.1"/>
    </source>
</evidence>
<dbReference type="InterPro" id="IPR058599">
    <property type="entry name" value="PHAT_Smg/ZCCHC2-like"/>
</dbReference>
<feature type="compositionally biased region" description="Polar residues" evidence="1">
    <location>
        <begin position="317"/>
        <end position="328"/>
    </location>
</feature>
<feature type="compositionally biased region" description="Low complexity" evidence="1">
    <location>
        <begin position="335"/>
        <end position="345"/>
    </location>
</feature>
<dbReference type="PANTHER" id="PTHR16195:SF16">
    <property type="entry name" value="ZINC FINGER CCHC DOMAIN-CONTAINING PROTEIN 14"/>
    <property type="match status" value="1"/>
</dbReference>
<gene>
    <name evidence="2" type="ORF">CGI_10010748</name>
</gene>
<feature type="compositionally biased region" description="Polar residues" evidence="1">
    <location>
        <begin position="241"/>
        <end position="275"/>
    </location>
</feature>
<name>K1Q5V4_MAGGI</name>
<feature type="region of interest" description="Disordered" evidence="1">
    <location>
        <begin position="304"/>
        <end position="347"/>
    </location>
</feature>